<protein>
    <recommendedName>
        <fullName evidence="1">Glycosyl transferase family 1 domain-containing protein</fullName>
    </recommendedName>
</protein>
<comment type="caution">
    <text evidence="2">The sequence shown here is derived from an EMBL/GenBank/DDBJ whole genome shotgun (WGS) entry which is preliminary data.</text>
</comment>
<evidence type="ECO:0000259" key="1">
    <source>
        <dbReference type="Pfam" id="PF00534"/>
    </source>
</evidence>
<dbReference type="SUPFAM" id="SSF53756">
    <property type="entry name" value="UDP-Glycosyltransferase/glycogen phosphorylase"/>
    <property type="match status" value="1"/>
</dbReference>
<dbReference type="InterPro" id="IPR001296">
    <property type="entry name" value="Glyco_trans_1"/>
</dbReference>
<name>A0A328QAM2_9EURY</name>
<organism evidence="2 3">
    <name type="scientific">Methanosphaera stadtmanae</name>
    <dbReference type="NCBI Taxonomy" id="2317"/>
    <lineage>
        <taxon>Archaea</taxon>
        <taxon>Methanobacteriati</taxon>
        <taxon>Methanobacteriota</taxon>
        <taxon>Methanomada group</taxon>
        <taxon>Methanobacteria</taxon>
        <taxon>Methanobacteriales</taxon>
        <taxon>Methanobacteriaceae</taxon>
        <taxon>Methanosphaera</taxon>
    </lineage>
</organism>
<dbReference type="Proteomes" id="UP000248557">
    <property type="component" value="Unassembled WGS sequence"/>
</dbReference>
<dbReference type="AlphaFoldDB" id="A0A328QAM2"/>
<dbReference type="CDD" id="cd03801">
    <property type="entry name" value="GT4_PimA-like"/>
    <property type="match status" value="1"/>
</dbReference>
<dbReference type="Pfam" id="PF00534">
    <property type="entry name" value="Glycos_transf_1"/>
    <property type="match status" value="1"/>
</dbReference>
<proteinExistence type="predicted"/>
<dbReference type="Gene3D" id="3.40.50.2000">
    <property type="entry name" value="Glycogen Phosphorylase B"/>
    <property type="match status" value="2"/>
</dbReference>
<dbReference type="PANTHER" id="PTHR12526">
    <property type="entry name" value="GLYCOSYLTRANSFERASE"/>
    <property type="match status" value="1"/>
</dbReference>
<evidence type="ECO:0000313" key="2">
    <source>
        <dbReference type="EMBL" id="RAP03750.1"/>
    </source>
</evidence>
<dbReference type="RefSeq" id="WP_112149236.1">
    <property type="nucleotide sequence ID" value="NZ_CATZXA010000028.1"/>
</dbReference>
<dbReference type="EMBL" id="NGJK01000005">
    <property type="protein sequence ID" value="RAP03750.1"/>
    <property type="molecule type" value="Genomic_DNA"/>
</dbReference>
<feature type="domain" description="Glycosyl transferase family 1" evidence="1">
    <location>
        <begin position="180"/>
        <end position="344"/>
    </location>
</feature>
<gene>
    <name evidence="2" type="ORF">CA615_00240</name>
</gene>
<accession>A0A328QAM2</accession>
<sequence length="368" mass="42656">MEKTKILFTHNTAMWYRLPFFKQLAKIYDLDLVFTHINVISDVYESDISSKIKGLEDVDYTILDNSHGFARGLIKKAFADYDILIGGSWDTPQELIETIILFTITQIRKKPFIIWREDWDWPKKKNLKEKILERIIKFLSNNTSAILVPGSLHKSYFQNKIKVKPEKIFIMPNVSNITGFKKKALPTNKKKILYVGRLIPRKGVKYLLEAYEQLNISDTELIIIGTGPDEEKLKEYVKKNNMKNVVFTGKIENNQLKKYYNESCLVVIPSINESMGDPWVFVLNEAMYYENPIIATDAVGAAPDMIKDNGFIVEEKNSTQLKEAMLKILSDDKLQDMMSKKSRKIICEKFQYSNMVDGFNRAISYVKK</sequence>
<evidence type="ECO:0000313" key="3">
    <source>
        <dbReference type="Proteomes" id="UP000248557"/>
    </source>
</evidence>
<reference evidence="2 3" key="1">
    <citation type="submission" date="2017-05" db="EMBL/GenBank/DDBJ databases">
        <title>Host range expansion of the Methanosphaera genus to humans and monogastric animals involves recent and extensive reduction in genome content.</title>
        <authorList>
            <person name="Hoedt E.C."/>
            <person name="Volmer J.G."/>
            <person name="Parks D.H."/>
            <person name="Rosewarne C.P."/>
            <person name="Denman S.E."/>
            <person name="Mcsweeney C.S."/>
            <person name="O Cuiv P."/>
            <person name="Hugenholtz P."/>
            <person name="Tyson G.W."/>
            <person name="Morrison M."/>
        </authorList>
    </citation>
    <scope>NUCLEOTIDE SEQUENCE [LARGE SCALE GENOMIC DNA]</scope>
    <source>
        <strain evidence="2 3">PA5</strain>
    </source>
</reference>
<dbReference type="GO" id="GO:0016757">
    <property type="term" value="F:glycosyltransferase activity"/>
    <property type="evidence" value="ECO:0007669"/>
    <property type="project" value="InterPro"/>
</dbReference>